<evidence type="ECO:0000313" key="3">
    <source>
        <dbReference type="Proteomes" id="UP000007797"/>
    </source>
</evidence>
<dbReference type="GeneID" id="14874846"/>
<dbReference type="Proteomes" id="UP000007797">
    <property type="component" value="Unassembled WGS sequence"/>
</dbReference>
<feature type="signal peptide" evidence="1">
    <location>
        <begin position="1"/>
        <end position="20"/>
    </location>
</feature>
<dbReference type="KEGG" id="dfa:DFA_05165"/>
<keyword evidence="1" id="KW-0732">Signal</keyword>
<dbReference type="RefSeq" id="XP_004360886.1">
    <property type="nucleotide sequence ID" value="XM_004360829.1"/>
</dbReference>
<organism evidence="2 3">
    <name type="scientific">Cavenderia fasciculata</name>
    <name type="common">Slime mold</name>
    <name type="synonym">Dictyostelium fasciculatum</name>
    <dbReference type="NCBI Taxonomy" id="261658"/>
    <lineage>
        <taxon>Eukaryota</taxon>
        <taxon>Amoebozoa</taxon>
        <taxon>Evosea</taxon>
        <taxon>Eumycetozoa</taxon>
        <taxon>Dictyostelia</taxon>
        <taxon>Acytosteliales</taxon>
        <taxon>Cavenderiaceae</taxon>
        <taxon>Cavenderia</taxon>
    </lineage>
</organism>
<name>F4PNI2_CACFS</name>
<sequence length="317" mass="34656">MRFLTALIVFVCLTFQSAYAQEYFYYQPNGNFTSPYPPNNIADIHLKVCTLVGAAPAILAAFSAAVSAAGTSASNKYEWSLYGWINDESTSTYKLVRPMTQAVQTFPNTNIVKVGFICLGTKPILGYQGVLKRNAGYWTPSGVVLKEAYAISAPGGYANLNDLQADCANALTGSSVAVVNQIYETFYQNSSICVNALFKDNVDNAPRKGYYYGIPGQAGCTFGFNYGAYTPGSPALAAGICFGPKPVTSSYYTSATRVVSVYNFNIIGKYSRFESIANYPIQSLKPWYAQIFWLNKPSRKYFSITGTVPKSINIFID</sequence>
<keyword evidence="3" id="KW-1185">Reference proteome</keyword>
<dbReference type="EMBL" id="GL883008">
    <property type="protein sequence ID" value="EGG23035.1"/>
    <property type="molecule type" value="Genomic_DNA"/>
</dbReference>
<accession>F4PNI2</accession>
<reference evidence="3" key="1">
    <citation type="journal article" date="2011" name="Genome Res.">
        <title>Phylogeny-wide analysis of social amoeba genomes highlights ancient origins for complex intercellular communication.</title>
        <authorList>
            <person name="Heidel A.J."/>
            <person name="Lawal H.M."/>
            <person name="Felder M."/>
            <person name="Schilde C."/>
            <person name="Helps N.R."/>
            <person name="Tunggal B."/>
            <person name="Rivero F."/>
            <person name="John U."/>
            <person name="Schleicher M."/>
            <person name="Eichinger L."/>
            <person name="Platzer M."/>
            <person name="Noegel A.A."/>
            <person name="Schaap P."/>
            <person name="Gloeckner G."/>
        </authorList>
    </citation>
    <scope>NUCLEOTIDE SEQUENCE [LARGE SCALE GENOMIC DNA]</scope>
    <source>
        <strain evidence="3">SH3</strain>
    </source>
</reference>
<protein>
    <submittedName>
        <fullName evidence="2">Uncharacterized protein</fullName>
    </submittedName>
</protein>
<evidence type="ECO:0000256" key="1">
    <source>
        <dbReference type="SAM" id="SignalP"/>
    </source>
</evidence>
<proteinExistence type="predicted"/>
<feature type="chain" id="PRO_5003319434" evidence="1">
    <location>
        <begin position="21"/>
        <end position="317"/>
    </location>
</feature>
<evidence type="ECO:0000313" key="2">
    <source>
        <dbReference type="EMBL" id="EGG23035.1"/>
    </source>
</evidence>
<gene>
    <name evidence="2" type="ORF">DFA_05165</name>
</gene>
<dbReference type="AlphaFoldDB" id="F4PNI2"/>